<dbReference type="EMBL" id="BARS01051087">
    <property type="protein sequence ID" value="GAG53171.1"/>
    <property type="molecule type" value="Genomic_DNA"/>
</dbReference>
<dbReference type="PANTHER" id="PTHR45765">
    <property type="entry name" value="METHIONINE--TRNA LIGASE"/>
    <property type="match status" value="1"/>
</dbReference>
<dbReference type="PRINTS" id="PR01041">
    <property type="entry name" value="TRNASYNTHMET"/>
</dbReference>
<dbReference type="PANTHER" id="PTHR45765:SF1">
    <property type="entry name" value="METHIONINE--TRNA LIGASE, CYTOPLASMIC"/>
    <property type="match status" value="1"/>
</dbReference>
<feature type="non-terminal residue" evidence="7">
    <location>
        <position position="1"/>
    </location>
</feature>
<keyword evidence="2" id="KW-0547">Nucleotide-binding</keyword>
<evidence type="ECO:0000256" key="2">
    <source>
        <dbReference type="ARBA" id="ARBA00022741"/>
    </source>
</evidence>
<evidence type="ECO:0000313" key="7">
    <source>
        <dbReference type="EMBL" id="GAG53171.1"/>
    </source>
</evidence>
<evidence type="ECO:0000259" key="6">
    <source>
        <dbReference type="Pfam" id="PF09334"/>
    </source>
</evidence>
<accession>X0ZYQ3</accession>
<dbReference type="InterPro" id="IPR015413">
    <property type="entry name" value="Methionyl/Leucyl_tRNA_Synth"/>
</dbReference>
<gene>
    <name evidence="7" type="ORF">S01H1_76149</name>
</gene>
<sequence>TSHWYFDLPAFSVALKKFAEENPHIPPFAKQKLLSMIEEGLIERPISRDMTWGIPIDPIFGEEFVNKVLYVWFENVLGYISTVKFIAEEQGKPELFDEFWLNKNTKTVFCIGKDNIIFHALIFPALLLATGDPYPLPYAVATTNFIQFKEGPFSKSKGIGIWCDEATATLPADYWRYYLSNNRAELKDSYFDWDEFASNINVDLNDVTGNFIHRTLTFIGQHFQSKIPERGNLTEE</sequence>
<dbReference type="InterPro" id="IPR023458">
    <property type="entry name" value="Met-tRNA_ligase_1"/>
</dbReference>
<dbReference type="AlphaFoldDB" id="X0ZYQ3"/>
<dbReference type="GO" id="GO:0017101">
    <property type="term" value="C:aminoacyl-tRNA synthetase multienzyme complex"/>
    <property type="evidence" value="ECO:0007669"/>
    <property type="project" value="TreeGrafter"/>
</dbReference>
<feature type="non-terminal residue" evidence="7">
    <location>
        <position position="236"/>
    </location>
</feature>
<evidence type="ECO:0000256" key="5">
    <source>
        <dbReference type="ARBA" id="ARBA00023146"/>
    </source>
</evidence>
<keyword evidence="3" id="KW-0067">ATP-binding</keyword>
<comment type="caution">
    <text evidence="7">The sequence shown here is derived from an EMBL/GenBank/DDBJ whole genome shotgun (WGS) entry which is preliminary data.</text>
</comment>
<proteinExistence type="predicted"/>
<keyword evidence="4" id="KW-0648">Protein biosynthesis</keyword>
<evidence type="ECO:0000256" key="4">
    <source>
        <dbReference type="ARBA" id="ARBA00022917"/>
    </source>
</evidence>
<organism evidence="7">
    <name type="scientific">marine sediment metagenome</name>
    <dbReference type="NCBI Taxonomy" id="412755"/>
    <lineage>
        <taxon>unclassified sequences</taxon>
        <taxon>metagenomes</taxon>
        <taxon>ecological metagenomes</taxon>
    </lineage>
</organism>
<evidence type="ECO:0000256" key="1">
    <source>
        <dbReference type="ARBA" id="ARBA00022598"/>
    </source>
</evidence>
<dbReference type="GO" id="GO:0004825">
    <property type="term" value="F:methionine-tRNA ligase activity"/>
    <property type="evidence" value="ECO:0007669"/>
    <property type="project" value="InterPro"/>
</dbReference>
<reference evidence="7" key="1">
    <citation type="journal article" date="2014" name="Front. Microbiol.">
        <title>High frequency of phylogenetically diverse reductive dehalogenase-homologous genes in deep subseafloor sedimentary metagenomes.</title>
        <authorList>
            <person name="Kawai M."/>
            <person name="Futagami T."/>
            <person name="Toyoda A."/>
            <person name="Takaki Y."/>
            <person name="Nishi S."/>
            <person name="Hori S."/>
            <person name="Arai W."/>
            <person name="Tsubouchi T."/>
            <person name="Morono Y."/>
            <person name="Uchiyama I."/>
            <person name="Ito T."/>
            <person name="Fujiyama A."/>
            <person name="Inagaki F."/>
            <person name="Takami H."/>
        </authorList>
    </citation>
    <scope>NUCLEOTIDE SEQUENCE</scope>
    <source>
        <strain evidence="7">Expedition CK06-06</strain>
    </source>
</reference>
<feature type="domain" description="Methionyl/Leucyl tRNA synthetase" evidence="6">
    <location>
        <begin position="1"/>
        <end position="216"/>
    </location>
</feature>
<name>X0ZYQ3_9ZZZZ</name>
<dbReference type="InterPro" id="IPR033911">
    <property type="entry name" value="MetRS_core"/>
</dbReference>
<keyword evidence="5" id="KW-0030">Aminoacyl-tRNA synthetase</keyword>
<protein>
    <recommendedName>
        <fullName evidence="6">Methionyl/Leucyl tRNA synthetase domain-containing protein</fullName>
    </recommendedName>
</protein>
<dbReference type="SUPFAM" id="SSF52374">
    <property type="entry name" value="Nucleotidylyl transferase"/>
    <property type="match status" value="1"/>
</dbReference>
<dbReference type="GO" id="GO:0005829">
    <property type="term" value="C:cytosol"/>
    <property type="evidence" value="ECO:0007669"/>
    <property type="project" value="TreeGrafter"/>
</dbReference>
<dbReference type="Pfam" id="PF09334">
    <property type="entry name" value="tRNA-synt_1g"/>
    <property type="match status" value="1"/>
</dbReference>
<dbReference type="Gene3D" id="3.40.50.620">
    <property type="entry name" value="HUPs"/>
    <property type="match status" value="1"/>
</dbReference>
<keyword evidence="1" id="KW-0436">Ligase</keyword>
<dbReference type="InterPro" id="IPR014729">
    <property type="entry name" value="Rossmann-like_a/b/a_fold"/>
</dbReference>
<dbReference type="GO" id="GO:0005524">
    <property type="term" value="F:ATP binding"/>
    <property type="evidence" value="ECO:0007669"/>
    <property type="project" value="UniProtKB-KW"/>
</dbReference>
<dbReference type="GO" id="GO:0006431">
    <property type="term" value="P:methionyl-tRNA aminoacylation"/>
    <property type="evidence" value="ECO:0007669"/>
    <property type="project" value="InterPro"/>
</dbReference>
<evidence type="ECO:0000256" key="3">
    <source>
        <dbReference type="ARBA" id="ARBA00022840"/>
    </source>
</evidence>